<keyword evidence="2" id="KW-0812">Transmembrane</keyword>
<gene>
    <name evidence="3" type="ORF">H103_02714</name>
</gene>
<proteinExistence type="predicted"/>
<evidence type="ECO:0000256" key="1">
    <source>
        <dbReference type="SAM" id="MobiDB-lite"/>
    </source>
</evidence>
<keyword evidence="2" id="KW-0472">Membrane</keyword>
<feature type="transmembrane region" description="Helical" evidence="2">
    <location>
        <begin position="92"/>
        <end position="117"/>
    </location>
</feature>
<evidence type="ECO:0000256" key="2">
    <source>
        <dbReference type="SAM" id="Phobius"/>
    </source>
</evidence>
<feature type="compositionally biased region" description="Polar residues" evidence="1">
    <location>
        <begin position="53"/>
        <end position="70"/>
    </location>
</feature>
<dbReference type="HOGENOM" id="CLU_138035_0_0_1"/>
<protein>
    <recommendedName>
        <fullName evidence="4">Transmembrane protein</fullName>
    </recommendedName>
</protein>
<name>A0A022W7Y3_TRIRU</name>
<dbReference type="AlphaFoldDB" id="A0A022W7Y3"/>
<evidence type="ECO:0008006" key="4">
    <source>
        <dbReference type="Google" id="ProtNLM"/>
    </source>
</evidence>
<dbReference type="EMBL" id="KK207782">
    <property type="protein sequence ID" value="EZF54525.1"/>
    <property type="molecule type" value="Genomic_DNA"/>
</dbReference>
<dbReference type="Proteomes" id="UP000023758">
    <property type="component" value="Unassembled WGS sequence"/>
</dbReference>
<feature type="region of interest" description="Disordered" evidence="1">
    <location>
        <begin position="48"/>
        <end position="78"/>
    </location>
</feature>
<sequence length="131" mass="14805">MSTMQQLTRLPFKGILLSRGWVQPHTPLLRIHLLRSCRPTATSKFSTYPLRFNSKTPNDTSSSGVGSDPNNDPYRTPPVSLESLGIGKNMKIVLLVVLSVLGTIEMWFWCKAIWTWWKGGEKNENVEQGCK</sequence>
<organism evidence="3">
    <name type="scientific">Trichophyton rubrum CBS 288.86</name>
    <dbReference type="NCBI Taxonomy" id="1215330"/>
    <lineage>
        <taxon>Eukaryota</taxon>
        <taxon>Fungi</taxon>
        <taxon>Dikarya</taxon>
        <taxon>Ascomycota</taxon>
        <taxon>Pezizomycotina</taxon>
        <taxon>Eurotiomycetes</taxon>
        <taxon>Eurotiomycetidae</taxon>
        <taxon>Onygenales</taxon>
        <taxon>Arthrodermataceae</taxon>
        <taxon>Trichophyton</taxon>
    </lineage>
</organism>
<dbReference type="OrthoDB" id="4173102at2759"/>
<evidence type="ECO:0000313" key="3">
    <source>
        <dbReference type="EMBL" id="EZF54525.1"/>
    </source>
</evidence>
<reference evidence="3" key="1">
    <citation type="submission" date="2014-02" db="EMBL/GenBank/DDBJ databases">
        <title>The Genome Sequence of Trichophyton rubrum (morphotype fischeri) CBS 288.86.</title>
        <authorList>
            <consortium name="The Broad Institute Genomics Platform"/>
            <person name="Cuomo C.A."/>
            <person name="White T.C."/>
            <person name="Graser Y."/>
            <person name="Martinez-Rossi N."/>
            <person name="Heitman J."/>
            <person name="Young S.K."/>
            <person name="Zeng Q."/>
            <person name="Gargeya S."/>
            <person name="Abouelleil A."/>
            <person name="Alvarado L."/>
            <person name="Chapman S.B."/>
            <person name="Gainer-Dewar J."/>
            <person name="Goldberg J."/>
            <person name="Griggs A."/>
            <person name="Gujja S."/>
            <person name="Hansen M."/>
            <person name="Howarth C."/>
            <person name="Imamovic A."/>
            <person name="Larimer J."/>
            <person name="Martinez D."/>
            <person name="Murphy C."/>
            <person name="Pearson M.D."/>
            <person name="Persinoti G."/>
            <person name="Poon T."/>
            <person name="Priest M."/>
            <person name="Roberts A.D."/>
            <person name="Saif S."/>
            <person name="Shea T.D."/>
            <person name="Sykes S.N."/>
            <person name="Wortman J."/>
            <person name="Nusbaum C."/>
            <person name="Birren B."/>
        </authorList>
    </citation>
    <scope>NUCLEOTIDE SEQUENCE [LARGE SCALE GENOMIC DNA]</scope>
    <source>
        <strain evidence="3">CBS 288.86</strain>
    </source>
</reference>
<accession>A0A022W7Y3</accession>
<keyword evidence="2" id="KW-1133">Transmembrane helix</keyword>